<dbReference type="GO" id="GO:0042575">
    <property type="term" value="C:DNA polymerase complex"/>
    <property type="evidence" value="ECO:0007669"/>
    <property type="project" value="UniProtKB-ARBA"/>
</dbReference>
<accession>A0A8R2R7G4</accession>
<dbReference type="Gene3D" id="3.30.420.10">
    <property type="entry name" value="Ribonuclease H-like superfamily/Ribonuclease H"/>
    <property type="match status" value="1"/>
</dbReference>
<dbReference type="SUPFAM" id="SSF57756">
    <property type="entry name" value="Retrovirus zinc finger-like domains"/>
    <property type="match status" value="1"/>
</dbReference>
<dbReference type="SUPFAM" id="SSF56672">
    <property type="entry name" value="DNA/RNA polymerases"/>
    <property type="match status" value="1"/>
</dbReference>
<dbReference type="Pfam" id="PF05380">
    <property type="entry name" value="Peptidase_A17"/>
    <property type="match status" value="1"/>
</dbReference>
<organism evidence="5 6">
    <name type="scientific">Bombyx mori</name>
    <name type="common">Silk moth</name>
    <dbReference type="NCBI Taxonomy" id="7091"/>
    <lineage>
        <taxon>Eukaryota</taxon>
        <taxon>Metazoa</taxon>
        <taxon>Ecdysozoa</taxon>
        <taxon>Arthropoda</taxon>
        <taxon>Hexapoda</taxon>
        <taxon>Insecta</taxon>
        <taxon>Pterygota</taxon>
        <taxon>Neoptera</taxon>
        <taxon>Endopterygota</taxon>
        <taxon>Lepidoptera</taxon>
        <taxon>Glossata</taxon>
        <taxon>Ditrysia</taxon>
        <taxon>Bombycoidea</taxon>
        <taxon>Bombycidae</taxon>
        <taxon>Bombycinae</taxon>
        <taxon>Bombyx</taxon>
    </lineage>
</organism>
<dbReference type="Pfam" id="PF18701">
    <property type="entry name" value="DUF5641"/>
    <property type="match status" value="1"/>
</dbReference>
<dbReference type="PROSITE" id="PS50994">
    <property type="entry name" value="INTEGRASE"/>
    <property type="match status" value="1"/>
</dbReference>
<dbReference type="InterPro" id="IPR005312">
    <property type="entry name" value="DUF1759"/>
</dbReference>
<dbReference type="InterPro" id="IPR001878">
    <property type="entry name" value="Znf_CCHC"/>
</dbReference>
<feature type="domain" description="Integrase catalytic" evidence="4">
    <location>
        <begin position="1340"/>
        <end position="1522"/>
    </location>
</feature>
<keyword evidence="6" id="KW-1185">Reference proteome</keyword>
<dbReference type="InterPro" id="IPR012337">
    <property type="entry name" value="RNaseH-like_sf"/>
</dbReference>
<sequence length="1643" mass="186009">MVLTRSEKMRSSRLDRPGNEAVSGSTLQDAQQRAVSAAPQLAAARISTLEAEALVEEEEDARTTLTEDENEQTQRIDTWLSQQRSIALQGVEERVMQPTHGSPATIEQPQLELPAPIEQLKLPAPAAAPIAAPVAPKSDIAELAAAIATAARQARPGPSHRYYGELPVYSGSHQEWLSFKVAYAESADSFSAAENTARLRRTLRGRAREAVENLLLHYTEPAEIMRTLESRFGRPEAIAATELERLRALPRCTDTPRDICVFANKVNNVVAALRALDRVHYMYNPELTNITSEKLPSTLRHRWFEFSATQPAGEPDLVKLSRFLQREADLCSPYAQPEPETRVENTSGRRKMVNMPQRTHTTQAKEERKCAACQKPGHIPQDCPEFKRAAVSERWDTAKRENLCFRCLRFRSRGHVCKKKKCGVDSCERTHHELLHKKPAWQKPKEKEEAVTSTWAMRTGRRDQPVASRTPLGWVVHGAHPGGKRQRVNFVAHATTADANMDEALRHYFAIEGLTVAAKTPKNDPDERALKILRETTHQQPDGRYETALLWREEGLKMPNNFEAALNRLTSVEKKLEKDPNLKERYKQQMDALVAKGYAEVAPSTGTKDRTWYLPHFGVTHPMKPDKIRIVHDAAAKTRGKSLNDFLLTGPDLLQSLPGVMMRFRQHAVAVSADITEMFMQIGVRSEDRDALRYLWREDPSQEPTEYRMKSIIFGATSSPATAIYVKNANAEKYRLQYPDAADAIVRNHYMDDYLGSYRTSEDAIRIANEVRAVHRQGHFELRKWTSNNEEVRCHMTDEAPPTSVTLSDGTEIERVLGLVWRPAEDVLAFNLDMARIPKEVLESSAPTKRQALRIMMSVYDPQGIASPVTVGAKKILQETWRRGTAWDSPLDEDLCAMWREWIDHLRRLRDVSVPRCYPGYSDAANLQLHTYVDASESAYAAALYWRAEMPDGEIRTSLVLAKARVAPLKLTSIPRLELQAAVMGSRMAAAVTEEHDRKPDARVFWTDSATVLTWLRTGSRSYRPFVAHRIAAIEENSTVEEWRWVPTKENVADDATRELPVGFERNHRWFIGPEYLRRHPDDWPVQRTARRAEDTGEEKCATLAVSRESLGEAIPDPRRFSKWEKCLRATGRILQFVDLCRRSRERTYYKRTRRNPRSDPTWEKNRKKTTSKTPLNTPRTPEQAVIQWKTLDADTLRRAETLIWQQSQRAAFEEEILTLQRGKQISPASRLRNLSVTYADGILKINGRIGNIEGADVITSPLVLDGSRRETRLMIDFIHRKMHHAGTEATIAECRQSYWVLRLRPVTRSVIHNCLPCRIRKDTPPRPATGDHPPSRLAHHRRPFTYVGLDYFGPYQVTTGRSTQKHYVAIFTCLTARAVHLEPAASLSTDSAVMALRRMIARRGAPTEIWSDNGTNLRGADKELRQALDKATEHEASLRLIQWRFIPPGAPFMGGAWERMVRAVKTALSATEQPRHPTPEIFHTLLAEAEFTVNSRPLTHVSVSADDPDPLTPNHFLLGGPARVPVPGKFDDADLIGRAHWRAAQRLADVFWSPWLREYLPDLQNRREPHSRGPALKIGDVVIIADGTLPRNTWPRGIIQEVYPGADGITRVVDVRTAGGILRRPAKKIIVLPTMPAAHQGG</sequence>
<dbReference type="GO" id="GO:0071897">
    <property type="term" value="P:DNA biosynthetic process"/>
    <property type="evidence" value="ECO:0007669"/>
    <property type="project" value="UniProtKB-ARBA"/>
</dbReference>
<dbReference type="InterPro" id="IPR001584">
    <property type="entry name" value="Integrase_cat-core"/>
</dbReference>
<reference evidence="5" key="2">
    <citation type="submission" date="2022-06" db="UniProtKB">
        <authorList>
            <consortium name="EnsemblMetazoa"/>
        </authorList>
    </citation>
    <scope>IDENTIFICATION</scope>
    <source>
        <strain evidence="5">p50T (Dazao)</strain>
    </source>
</reference>
<dbReference type="SUPFAM" id="SSF53098">
    <property type="entry name" value="Ribonuclease H-like"/>
    <property type="match status" value="1"/>
</dbReference>
<dbReference type="InterPro" id="IPR041588">
    <property type="entry name" value="Integrase_H2C2"/>
</dbReference>
<feature type="domain" description="CCHC-type" evidence="3">
    <location>
        <begin position="368"/>
        <end position="385"/>
    </location>
</feature>
<dbReference type="InterPro" id="IPR043502">
    <property type="entry name" value="DNA/RNA_pol_sf"/>
</dbReference>
<dbReference type="PROSITE" id="PS50158">
    <property type="entry name" value="ZF_CCHC"/>
    <property type="match status" value="1"/>
</dbReference>
<protein>
    <submittedName>
        <fullName evidence="5">Uncharacterized protein</fullName>
    </submittedName>
</protein>
<dbReference type="EnsemblMetazoa" id="XM_038021656.1">
    <property type="protein sequence ID" value="XP_037877584.1"/>
    <property type="gene ID" value="LOC119631170"/>
</dbReference>
<dbReference type="GO" id="GO:0015074">
    <property type="term" value="P:DNA integration"/>
    <property type="evidence" value="ECO:0007669"/>
    <property type="project" value="InterPro"/>
</dbReference>
<dbReference type="CDD" id="cd01644">
    <property type="entry name" value="RT_pepA17"/>
    <property type="match status" value="1"/>
</dbReference>
<proteinExistence type="predicted"/>
<evidence type="ECO:0000256" key="1">
    <source>
        <dbReference type="PROSITE-ProRule" id="PRU00047"/>
    </source>
</evidence>
<name>A0A8R2R7G4_BOMMO</name>
<feature type="compositionally biased region" description="Basic and acidic residues" evidence="2">
    <location>
        <begin position="1"/>
        <end position="18"/>
    </location>
</feature>
<feature type="region of interest" description="Disordered" evidence="2">
    <location>
        <begin position="1150"/>
        <end position="1183"/>
    </location>
</feature>
<dbReference type="Pfam" id="PF17921">
    <property type="entry name" value="Integrase_H2C2"/>
    <property type="match status" value="1"/>
</dbReference>
<dbReference type="InterPro" id="IPR043128">
    <property type="entry name" value="Rev_trsase/Diguanyl_cyclase"/>
</dbReference>
<dbReference type="Gene3D" id="3.30.70.270">
    <property type="match status" value="1"/>
</dbReference>
<keyword evidence="1" id="KW-0863">Zinc-finger</keyword>
<feature type="compositionally biased region" description="Polar residues" evidence="2">
    <location>
        <begin position="1172"/>
        <end position="1181"/>
    </location>
</feature>
<dbReference type="Pfam" id="PF03564">
    <property type="entry name" value="DUF1759"/>
    <property type="match status" value="1"/>
</dbReference>
<dbReference type="GO" id="GO:0008270">
    <property type="term" value="F:zinc ion binding"/>
    <property type="evidence" value="ECO:0007669"/>
    <property type="project" value="UniProtKB-KW"/>
</dbReference>
<evidence type="ECO:0000313" key="6">
    <source>
        <dbReference type="Proteomes" id="UP000005204"/>
    </source>
</evidence>
<dbReference type="Gene3D" id="3.10.10.10">
    <property type="entry name" value="HIV Type 1 Reverse Transcriptase, subunit A, domain 1"/>
    <property type="match status" value="1"/>
</dbReference>
<keyword evidence="1" id="KW-0862">Zinc</keyword>
<evidence type="ECO:0000259" key="4">
    <source>
        <dbReference type="PROSITE" id="PS50994"/>
    </source>
</evidence>
<dbReference type="Proteomes" id="UP000005204">
    <property type="component" value="Unassembled WGS sequence"/>
</dbReference>
<dbReference type="InterPro" id="IPR036875">
    <property type="entry name" value="Znf_CCHC_sf"/>
</dbReference>
<dbReference type="PANTHER" id="PTHR47331:SF1">
    <property type="entry name" value="GAG-LIKE PROTEIN"/>
    <property type="match status" value="1"/>
</dbReference>
<dbReference type="InterPro" id="IPR040676">
    <property type="entry name" value="DUF5641"/>
</dbReference>
<dbReference type="InterPro" id="IPR036397">
    <property type="entry name" value="RNaseH_sf"/>
</dbReference>
<evidence type="ECO:0000259" key="3">
    <source>
        <dbReference type="PROSITE" id="PS50158"/>
    </source>
</evidence>
<feature type="region of interest" description="Disordered" evidence="2">
    <location>
        <begin position="1"/>
        <end position="31"/>
    </location>
</feature>
<reference evidence="6" key="1">
    <citation type="journal article" date="2008" name="Insect Biochem. Mol. Biol.">
        <title>The genome of a lepidopteran model insect, the silkworm Bombyx mori.</title>
        <authorList>
            <consortium name="International Silkworm Genome Consortium"/>
        </authorList>
    </citation>
    <scope>NUCLEOTIDE SEQUENCE [LARGE SCALE GENOMIC DNA]</scope>
    <source>
        <strain evidence="6">p50T</strain>
    </source>
</reference>
<dbReference type="GO" id="GO:0003676">
    <property type="term" value="F:nucleic acid binding"/>
    <property type="evidence" value="ECO:0007669"/>
    <property type="project" value="InterPro"/>
</dbReference>
<dbReference type="InterPro" id="IPR008042">
    <property type="entry name" value="Retrotrans_Pao"/>
</dbReference>
<dbReference type="PANTHER" id="PTHR47331">
    <property type="entry name" value="PHD-TYPE DOMAIN-CONTAINING PROTEIN"/>
    <property type="match status" value="1"/>
</dbReference>
<evidence type="ECO:0000313" key="5">
    <source>
        <dbReference type="EnsemblMetazoa" id="XP_037877584.1"/>
    </source>
</evidence>
<keyword evidence="1" id="KW-0479">Metal-binding</keyword>
<evidence type="ECO:0000256" key="2">
    <source>
        <dbReference type="SAM" id="MobiDB-lite"/>
    </source>
</evidence>
<feature type="compositionally biased region" description="Polar residues" evidence="2">
    <location>
        <begin position="22"/>
        <end position="31"/>
    </location>
</feature>